<dbReference type="Proteomes" id="UP000051223">
    <property type="component" value="Unassembled WGS sequence"/>
</dbReference>
<keyword evidence="2" id="KW-1185">Reference proteome</keyword>
<evidence type="ECO:0000313" key="2">
    <source>
        <dbReference type="Proteomes" id="UP000051223"/>
    </source>
</evidence>
<organism evidence="1 2">
    <name type="scientific">Lactobacillus hamsteri DSM 5661 = JCM 6256</name>
    <dbReference type="NCBI Taxonomy" id="1423754"/>
    <lineage>
        <taxon>Bacteria</taxon>
        <taxon>Bacillati</taxon>
        <taxon>Bacillota</taxon>
        <taxon>Bacilli</taxon>
        <taxon>Lactobacillales</taxon>
        <taxon>Lactobacillaceae</taxon>
        <taxon>Lactobacillus</taxon>
    </lineage>
</organism>
<gene>
    <name evidence="1" type="ORF">FC39_GL000532</name>
</gene>
<dbReference type="PATRIC" id="fig|1423754.3.peg.551"/>
<protein>
    <recommendedName>
        <fullName evidence="3">Type II toxin-antitoxin system MqsR family toxin</fullName>
    </recommendedName>
</protein>
<dbReference type="EMBL" id="AZGI01000015">
    <property type="protein sequence ID" value="KRM40509.1"/>
    <property type="molecule type" value="Genomic_DNA"/>
</dbReference>
<evidence type="ECO:0008006" key="3">
    <source>
        <dbReference type="Google" id="ProtNLM"/>
    </source>
</evidence>
<reference evidence="1 2" key="1">
    <citation type="journal article" date="2015" name="Genome Announc.">
        <title>Expanding the biotechnology potential of lactobacilli through comparative genomics of 213 strains and associated genera.</title>
        <authorList>
            <person name="Sun Z."/>
            <person name="Harris H.M."/>
            <person name="McCann A."/>
            <person name="Guo C."/>
            <person name="Argimon S."/>
            <person name="Zhang W."/>
            <person name="Yang X."/>
            <person name="Jeffery I.B."/>
            <person name="Cooney J.C."/>
            <person name="Kagawa T.F."/>
            <person name="Liu W."/>
            <person name="Song Y."/>
            <person name="Salvetti E."/>
            <person name="Wrobel A."/>
            <person name="Rasinkangas P."/>
            <person name="Parkhill J."/>
            <person name="Rea M.C."/>
            <person name="O'Sullivan O."/>
            <person name="Ritari J."/>
            <person name="Douillard F.P."/>
            <person name="Paul Ross R."/>
            <person name="Yang R."/>
            <person name="Briner A.E."/>
            <person name="Felis G.E."/>
            <person name="de Vos W.M."/>
            <person name="Barrangou R."/>
            <person name="Klaenhammer T.R."/>
            <person name="Caufield P.W."/>
            <person name="Cui Y."/>
            <person name="Zhang H."/>
            <person name="O'Toole P.W."/>
        </authorList>
    </citation>
    <scope>NUCLEOTIDE SEQUENCE [LARGE SCALE GENOMIC DNA]</scope>
    <source>
        <strain evidence="1 2">DSM 5661</strain>
    </source>
</reference>
<dbReference type="RefSeq" id="WP_025080443.1">
    <property type="nucleotide sequence ID" value="NZ_AZGI01000015.1"/>
</dbReference>
<evidence type="ECO:0000313" key="1">
    <source>
        <dbReference type="EMBL" id="KRM40509.1"/>
    </source>
</evidence>
<dbReference type="AlphaFoldDB" id="A0A0R1YDR1"/>
<sequence length="114" mass="13383">MATREEIEEILRSIRLRRELWVLSPRRKNLQTLSALGMDGETVFGIIYDTLSWRDYSKGPEPDNHVPPIPGNIWVFGLVISGQQCYLKFQDKPERTVMWISIHQAERQVELPYK</sequence>
<comment type="caution">
    <text evidence="1">The sequence shown here is derived from an EMBL/GenBank/DDBJ whole genome shotgun (WGS) entry which is preliminary data.</text>
</comment>
<name>A0A0R1YDR1_9LACO</name>
<proteinExistence type="predicted"/>
<dbReference type="OrthoDB" id="2298477at2"/>
<accession>A0A0R1YDR1</accession>
<dbReference type="STRING" id="1423754.FC39_GL000532"/>